<gene>
    <name evidence="1" type="ORF">A2U01_0000960</name>
</gene>
<evidence type="ECO:0000313" key="1">
    <source>
        <dbReference type="EMBL" id="MCH80196.1"/>
    </source>
</evidence>
<accession>A0A392LYY4</accession>
<reference evidence="1 2" key="1">
    <citation type="journal article" date="2018" name="Front. Plant Sci.">
        <title>Red Clover (Trifolium pratense) and Zigzag Clover (T. medium) - A Picture of Genomic Similarities and Differences.</title>
        <authorList>
            <person name="Dluhosova J."/>
            <person name="Istvanek J."/>
            <person name="Nedelnik J."/>
            <person name="Repkova J."/>
        </authorList>
    </citation>
    <scope>NUCLEOTIDE SEQUENCE [LARGE SCALE GENOMIC DNA]</scope>
    <source>
        <strain evidence="2">cv. 10/8</strain>
        <tissue evidence="1">Leaf</tissue>
    </source>
</reference>
<keyword evidence="2" id="KW-1185">Reference proteome</keyword>
<evidence type="ECO:0000313" key="2">
    <source>
        <dbReference type="Proteomes" id="UP000265520"/>
    </source>
</evidence>
<protein>
    <submittedName>
        <fullName evidence="1">Uncharacterized protein</fullName>
    </submittedName>
</protein>
<comment type="caution">
    <text evidence="1">The sequence shown here is derived from an EMBL/GenBank/DDBJ whole genome shotgun (WGS) entry which is preliminary data.</text>
</comment>
<sequence>MIEASSSQFHNAVAQLRVLNPGVELNVEGLDEEKEVCGGQIVTPSDEEN</sequence>
<proteinExistence type="predicted"/>
<dbReference type="EMBL" id="LXQA010000784">
    <property type="protein sequence ID" value="MCH80196.1"/>
    <property type="molecule type" value="Genomic_DNA"/>
</dbReference>
<name>A0A392LYY4_9FABA</name>
<dbReference type="Proteomes" id="UP000265520">
    <property type="component" value="Unassembled WGS sequence"/>
</dbReference>
<dbReference type="AlphaFoldDB" id="A0A392LYY4"/>
<organism evidence="1 2">
    <name type="scientific">Trifolium medium</name>
    <dbReference type="NCBI Taxonomy" id="97028"/>
    <lineage>
        <taxon>Eukaryota</taxon>
        <taxon>Viridiplantae</taxon>
        <taxon>Streptophyta</taxon>
        <taxon>Embryophyta</taxon>
        <taxon>Tracheophyta</taxon>
        <taxon>Spermatophyta</taxon>
        <taxon>Magnoliopsida</taxon>
        <taxon>eudicotyledons</taxon>
        <taxon>Gunneridae</taxon>
        <taxon>Pentapetalae</taxon>
        <taxon>rosids</taxon>
        <taxon>fabids</taxon>
        <taxon>Fabales</taxon>
        <taxon>Fabaceae</taxon>
        <taxon>Papilionoideae</taxon>
        <taxon>50 kb inversion clade</taxon>
        <taxon>NPAAA clade</taxon>
        <taxon>Hologalegina</taxon>
        <taxon>IRL clade</taxon>
        <taxon>Trifolieae</taxon>
        <taxon>Trifolium</taxon>
    </lineage>
</organism>